<organism evidence="8 9">
    <name type="scientific">Clathrus columnatus</name>
    <dbReference type="NCBI Taxonomy" id="1419009"/>
    <lineage>
        <taxon>Eukaryota</taxon>
        <taxon>Fungi</taxon>
        <taxon>Dikarya</taxon>
        <taxon>Basidiomycota</taxon>
        <taxon>Agaricomycotina</taxon>
        <taxon>Agaricomycetes</taxon>
        <taxon>Phallomycetidae</taxon>
        <taxon>Phallales</taxon>
        <taxon>Clathraceae</taxon>
        <taxon>Clathrus</taxon>
    </lineage>
</organism>
<dbReference type="Pfam" id="PF00010">
    <property type="entry name" value="HLH"/>
    <property type="match status" value="1"/>
</dbReference>
<feature type="domain" description="BHLH" evidence="7">
    <location>
        <begin position="288"/>
        <end position="379"/>
    </location>
</feature>
<dbReference type="EMBL" id="BPWL01000003">
    <property type="protein sequence ID" value="GJJ08234.1"/>
    <property type="molecule type" value="Genomic_DNA"/>
</dbReference>
<keyword evidence="4" id="KW-0804">Transcription</keyword>
<feature type="region of interest" description="Disordered" evidence="6">
    <location>
        <begin position="49"/>
        <end position="88"/>
    </location>
</feature>
<keyword evidence="2" id="KW-0805">Transcription regulation</keyword>
<feature type="region of interest" description="Disordered" evidence="6">
    <location>
        <begin position="120"/>
        <end position="300"/>
    </location>
</feature>
<feature type="compositionally biased region" description="Polar residues" evidence="6">
    <location>
        <begin position="231"/>
        <end position="255"/>
    </location>
</feature>
<dbReference type="AlphaFoldDB" id="A0AAV5A0V8"/>
<dbReference type="GO" id="GO:0005634">
    <property type="term" value="C:nucleus"/>
    <property type="evidence" value="ECO:0007669"/>
    <property type="project" value="UniProtKB-SubCell"/>
</dbReference>
<comment type="caution">
    <text evidence="8">The sequence shown here is derived from an EMBL/GenBank/DDBJ whole genome shotgun (WGS) entry which is preliminary data.</text>
</comment>
<dbReference type="InterPro" id="IPR011598">
    <property type="entry name" value="bHLH_dom"/>
</dbReference>
<keyword evidence="9" id="KW-1185">Reference proteome</keyword>
<dbReference type="GO" id="GO:0046983">
    <property type="term" value="F:protein dimerization activity"/>
    <property type="evidence" value="ECO:0007669"/>
    <property type="project" value="InterPro"/>
</dbReference>
<dbReference type="PROSITE" id="PS50888">
    <property type="entry name" value="BHLH"/>
    <property type="match status" value="1"/>
</dbReference>
<feature type="compositionally biased region" description="Polar residues" evidence="6">
    <location>
        <begin position="143"/>
        <end position="155"/>
    </location>
</feature>
<proteinExistence type="predicted"/>
<evidence type="ECO:0000313" key="8">
    <source>
        <dbReference type="EMBL" id="GJJ08234.1"/>
    </source>
</evidence>
<dbReference type="InterPro" id="IPR052207">
    <property type="entry name" value="Max-like/E-box_TFs"/>
</dbReference>
<dbReference type="Gene3D" id="4.10.280.10">
    <property type="entry name" value="Helix-loop-helix DNA-binding domain"/>
    <property type="match status" value="1"/>
</dbReference>
<evidence type="ECO:0000259" key="7">
    <source>
        <dbReference type="PROSITE" id="PS50888"/>
    </source>
</evidence>
<evidence type="ECO:0000313" key="9">
    <source>
        <dbReference type="Proteomes" id="UP001050691"/>
    </source>
</evidence>
<sequence length="438" mass="46240">MQRAPSSESSSLLQRSPTSLMAATAALPLLTAAERHALFTPAERSVYESFLTSSPTTSSSSSSAMSSSSITTIRDPGHRHNGSNIHDPDWQLYNQLGYPSSGGGGPVNHALAKATKDLIALQPPPPSSDYGSHSHSHVNVNSGPLSMSISSTGGQSNRARALSVRSNSSSSSTTLAGTNSTGNHHPHHRPIAPAPAGGAKSTRTLTNPSSPPIKRLRHSHSPPLPPPHSSVGTSTSVPYGSHSTSPNTTGTSSLYIVSGTLSSSASSSSPTPQGSSSSSKPTLLSPQQKKANHIQSEQKRRANIRKGYEALCETIPALREAIRAEEEMSQSLPNHGIGIGGIPKKRRSREDNGEKTDGRAGPRSESVVLQKTIEHIQGLLYEKDTLTSRLERARAILSPSHPALNYTGLTPPLWEREWDGGKGLMVVNGEVLEGSDEE</sequence>
<comment type="subcellular location">
    <subcellularLocation>
        <location evidence="1">Nucleus</location>
    </subcellularLocation>
</comment>
<dbReference type="PANTHER" id="PTHR15741">
    <property type="entry name" value="BASIC HELIX-LOOP-HELIX ZIP TRANSCRIPTION FACTOR"/>
    <property type="match status" value="1"/>
</dbReference>
<dbReference type="Proteomes" id="UP001050691">
    <property type="component" value="Unassembled WGS sequence"/>
</dbReference>
<dbReference type="PANTHER" id="PTHR15741:SF27">
    <property type="entry name" value="TRANSCRIPTION FACTOR AP-4"/>
    <property type="match status" value="1"/>
</dbReference>
<reference evidence="8" key="1">
    <citation type="submission" date="2021-10" db="EMBL/GenBank/DDBJ databases">
        <title>De novo Genome Assembly of Clathrus columnatus (Basidiomycota, Fungi) Using Illumina and Nanopore Sequence Data.</title>
        <authorList>
            <person name="Ogiso-Tanaka E."/>
            <person name="Itagaki H."/>
            <person name="Hosoya T."/>
            <person name="Hosaka K."/>
        </authorList>
    </citation>
    <scope>NUCLEOTIDE SEQUENCE</scope>
    <source>
        <strain evidence="8">MO-923</strain>
    </source>
</reference>
<evidence type="ECO:0000256" key="3">
    <source>
        <dbReference type="ARBA" id="ARBA00023125"/>
    </source>
</evidence>
<feature type="compositionally biased region" description="Low complexity" evidence="6">
    <location>
        <begin position="49"/>
        <end position="72"/>
    </location>
</feature>
<evidence type="ECO:0000256" key="1">
    <source>
        <dbReference type="ARBA" id="ARBA00004123"/>
    </source>
</evidence>
<name>A0AAV5A0V8_9AGAM</name>
<evidence type="ECO:0000256" key="2">
    <source>
        <dbReference type="ARBA" id="ARBA00023015"/>
    </source>
</evidence>
<feature type="compositionally biased region" description="Basic and acidic residues" evidence="6">
    <location>
        <begin position="348"/>
        <end position="362"/>
    </location>
</feature>
<keyword evidence="5" id="KW-0539">Nucleus</keyword>
<feature type="compositionally biased region" description="Low complexity" evidence="6">
    <location>
        <begin position="258"/>
        <end position="288"/>
    </location>
</feature>
<dbReference type="InterPro" id="IPR036638">
    <property type="entry name" value="HLH_DNA-bd_sf"/>
</dbReference>
<feature type="region of interest" description="Disordered" evidence="6">
    <location>
        <begin position="327"/>
        <end position="365"/>
    </location>
</feature>
<keyword evidence="3" id="KW-0238">DNA-binding</keyword>
<evidence type="ECO:0000256" key="4">
    <source>
        <dbReference type="ARBA" id="ARBA00023163"/>
    </source>
</evidence>
<dbReference type="SUPFAM" id="SSF47459">
    <property type="entry name" value="HLH, helix-loop-helix DNA-binding domain"/>
    <property type="match status" value="1"/>
</dbReference>
<accession>A0AAV5A0V8</accession>
<dbReference type="GO" id="GO:0000981">
    <property type="term" value="F:DNA-binding transcription factor activity, RNA polymerase II-specific"/>
    <property type="evidence" value="ECO:0007669"/>
    <property type="project" value="TreeGrafter"/>
</dbReference>
<dbReference type="GO" id="GO:0000978">
    <property type="term" value="F:RNA polymerase II cis-regulatory region sequence-specific DNA binding"/>
    <property type="evidence" value="ECO:0007669"/>
    <property type="project" value="TreeGrafter"/>
</dbReference>
<gene>
    <name evidence="8" type="ORF">Clacol_002443</name>
</gene>
<feature type="compositionally biased region" description="Low complexity" evidence="6">
    <location>
        <begin position="156"/>
        <end position="183"/>
    </location>
</feature>
<evidence type="ECO:0000256" key="5">
    <source>
        <dbReference type="ARBA" id="ARBA00023242"/>
    </source>
</evidence>
<evidence type="ECO:0000256" key="6">
    <source>
        <dbReference type="SAM" id="MobiDB-lite"/>
    </source>
</evidence>
<protein>
    <recommendedName>
        <fullName evidence="7">BHLH domain-containing protein</fullName>
    </recommendedName>
</protein>